<comment type="caution">
    <text evidence="1">The sequence shown here is derived from an EMBL/GenBank/DDBJ whole genome shotgun (WGS) entry which is preliminary data.</text>
</comment>
<gene>
    <name evidence="1" type="ORF">D3M59_00725</name>
</gene>
<organism evidence="1 2">
    <name type="scientific">Sphingomonas edaphi</name>
    <dbReference type="NCBI Taxonomy" id="2315689"/>
    <lineage>
        <taxon>Bacteria</taxon>
        <taxon>Pseudomonadati</taxon>
        <taxon>Pseudomonadota</taxon>
        <taxon>Alphaproteobacteria</taxon>
        <taxon>Sphingomonadales</taxon>
        <taxon>Sphingomonadaceae</taxon>
        <taxon>Sphingomonas</taxon>
    </lineage>
</organism>
<keyword evidence="2" id="KW-1185">Reference proteome</keyword>
<reference evidence="1 2" key="1">
    <citation type="submission" date="2018-09" db="EMBL/GenBank/DDBJ databases">
        <title>Sphingomonas sp. DAC4.</title>
        <authorList>
            <person name="Seo T."/>
        </authorList>
    </citation>
    <scope>NUCLEOTIDE SEQUENCE [LARGE SCALE GENOMIC DNA]</scope>
    <source>
        <strain evidence="1 2">DAC4</strain>
    </source>
</reference>
<dbReference type="EMBL" id="QXTF01000001">
    <property type="protein sequence ID" value="RIX31583.1"/>
    <property type="molecule type" value="Genomic_DNA"/>
</dbReference>
<sequence>MVLNDDRWVGIWPDSFGRYWLVEGTVDNLEPLREHFYCGDYASAYERFMVWWEADFVGAPTRSDGGLRVIK</sequence>
<dbReference type="AlphaFoldDB" id="A0A418Q197"/>
<name>A0A418Q197_9SPHN</name>
<protein>
    <submittedName>
        <fullName evidence="1">Uncharacterized protein</fullName>
    </submittedName>
</protein>
<dbReference type="Proteomes" id="UP000285023">
    <property type="component" value="Unassembled WGS sequence"/>
</dbReference>
<proteinExistence type="predicted"/>
<evidence type="ECO:0000313" key="1">
    <source>
        <dbReference type="EMBL" id="RIX31583.1"/>
    </source>
</evidence>
<accession>A0A418Q197</accession>
<evidence type="ECO:0000313" key="2">
    <source>
        <dbReference type="Proteomes" id="UP000285023"/>
    </source>
</evidence>